<dbReference type="EMBL" id="KZ678375">
    <property type="protein sequence ID" value="PSS03428.1"/>
    <property type="molecule type" value="Genomic_DNA"/>
</dbReference>
<gene>
    <name evidence="3" type="ORF">BD289DRAFT_449525</name>
</gene>
<sequence>MTKEWNRWEETIKTIYKGQGKTLEETMQIMKDEYNFIASIRAYRSRLKRWGCVKYNKNPNQRGGNARATLTPTTPSDSGLINESTTNLPRRVSFQRQLPLPPPPPPSSAVNAPYPSPETPSVQYPLDYSSDLGNPLSATPPNQYGDQQNYCSPVAYSGPQNPYLEMERQLSKQSSQNGLRHHHHRQQLMLAAGTASSLSASSTSAETMDQRFSMYGGLIPQANDERSPTIYNPQAQRHW</sequence>
<feature type="compositionally biased region" description="Polar residues" evidence="1">
    <location>
        <begin position="57"/>
        <end position="88"/>
    </location>
</feature>
<dbReference type="Proteomes" id="UP000241462">
    <property type="component" value="Unassembled WGS sequence"/>
</dbReference>
<dbReference type="InterPro" id="IPR025676">
    <property type="entry name" value="Clr5_dom"/>
</dbReference>
<proteinExistence type="predicted"/>
<reference evidence="3 4" key="1">
    <citation type="journal article" date="2018" name="Mycol. Prog.">
        <title>Coniella lustricola, a new species from submerged detritus.</title>
        <authorList>
            <person name="Raudabaugh D.B."/>
            <person name="Iturriaga T."/>
            <person name="Carver A."/>
            <person name="Mondo S."/>
            <person name="Pangilinan J."/>
            <person name="Lipzen A."/>
            <person name="He G."/>
            <person name="Amirebrahimi M."/>
            <person name="Grigoriev I.V."/>
            <person name="Miller A.N."/>
        </authorList>
    </citation>
    <scope>NUCLEOTIDE SEQUENCE [LARGE SCALE GENOMIC DNA]</scope>
    <source>
        <strain evidence="3 4">B22-T-1</strain>
    </source>
</reference>
<feature type="region of interest" description="Disordered" evidence="1">
    <location>
        <begin position="220"/>
        <end position="239"/>
    </location>
</feature>
<dbReference type="InParanoid" id="A0A2T3ALZ8"/>
<feature type="compositionally biased region" description="Polar residues" evidence="1">
    <location>
        <begin position="136"/>
        <end position="151"/>
    </location>
</feature>
<keyword evidence="4" id="KW-1185">Reference proteome</keyword>
<evidence type="ECO:0000313" key="4">
    <source>
        <dbReference type="Proteomes" id="UP000241462"/>
    </source>
</evidence>
<name>A0A2T3ALZ8_9PEZI</name>
<dbReference type="PANTHER" id="PTHR38788:SF3">
    <property type="entry name" value="CLR5 DOMAIN-CONTAINING PROTEIN"/>
    <property type="match status" value="1"/>
</dbReference>
<evidence type="ECO:0000313" key="3">
    <source>
        <dbReference type="EMBL" id="PSS03428.1"/>
    </source>
</evidence>
<evidence type="ECO:0000259" key="2">
    <source>
        <dbReference type="Pfam" id="PF14420"/>
    </source>
</evidence>
<protein>
    <submittedName>
        <fullName evidence="3">Clr5 domain-domain-containing protein</fullName>
    </submittedName>
</protein>
<accession>A0A2T3ALZ8</accession>
<dbReference type="Pfam" id="PF14420">
    <property type="entry name" value="Clr5"/>
    <property type="match status" value="1"/>
</dbReference>
<feature type="region of interest" description="Disordered" evidence="1">
    <location>
        <begin position="55"/>
        <end position="161"/>
    </location>
</feature>
<dbReference type="OrthoDB" id="4115389at2759"/>
<dbReference type="AlphaFoldDB" id="A0A2T3ALZ8"/>
<feature type="domain" description="Clr5" evidence="2">
    <location>
        <begin position="1"/>
        <end position="52"/>
    </location>
</feature>
<organism evidence="3 4">
    <name type="scientific">Coniella lustricola</name>
    <dbReference type="NCBI Taxonomy" id="2025994"/>
    <lineage>
        <taxon>Eukaryota</taxon>
        <taxon>Fungi</taxon>
        <taxon>Dikarya</taxon>
        <taxon>Ascomycota</taxon>
        <taxon>Pezizomycotina</taxon>
        <taxon>Sordariomycetes</taxon>
        <taxon>Sordariomycetidae</taxon>
        <taxon>Diaporthales</taxon>
        <taxon>Schizoparmaceae</taxon>
        <taxon>Coniella</taxon>
    </lineage>
</organism>
<feature type="compositionally biased region" description="Polar residues" evidence="1">
    <location>
        <begin position="229"/>
        <end position="239"/>
    </location>
</feature>
<dbReference type="PANTHER" id="PTHR38788">
    <property type="entry name" value="CLR5 DOMAIN-CONTAINING PROTEIN"/>
    <property type="match status" value="1"/>
</dbReference>
<evidence type="ECO:0000256" key="1">
    <source>
        <dbReference type="SAM" id="MobiDB-lite"/>
    </source>
</evidence>
<dbReference type="STRING" id="2025994.A0A2T3ALZ8"/>